<feature type="transmembrane region" description="Helical" evidence="2">
    <location>
        <begin position="34"/>
        <end position="55"/>
    </location>
</feature>
<feature type="compositionally biased region" description="Polar residues" evidence="1">
    <location>
        <begin position="14"/>
        <end position="23"/>
    </location>
</feature>
<dbReference type="Gene3D" id="3.30.70.270">
    <property type="match status" value="1"/>
</dbReference>
<gene>
    <name evidence="7" type="ORF">FAZ98_33220</name>
</gene>
<dbReference type="OrthoDB" id="9813903at2"/>
<dbReference type="InterPro" id="IPR000160">
    <property type="entry name" value="GGDEF_dom"/>
</dbReference>
<dbReference type="SUPFAM" id="SSF141868">
    <property type="entry name" value="EAL domain-like"/>
    <property type="match status" value="1"/>
</dbReference>
<dbReference type="CDD" id="cd01948">
    <property type="entry name" value="EAL"/>
    <property type="match status" value="1"/>
</dbReference>
<dbReference type="PANTHER" id="PTHR44757:SF2">
    <property type="entry name" value="BIOFILM ARCHITECTURE MAINTENANCE PROTEIN MBAA"/>
    <property type="match status" value="1"/>
</dbReference>
<evidence type="ECO:0000313" key="7">
    <source>
        <dbReference type="EMBL" id="QGZ66617.1"/>
    </source>
</evidence>
<dbReference type="Gene3D" id="3.20.20.450">
    <property type="entry name" value="EAL domain"/>
    <property type="match status" value="1"/>
</dbReference>
<proteinExistence type="predicted"/>
<dbReference type="InterPro" id="IPR043128">
    <property type="entry name" value="Rev_trsase/Diguanyl_cyclase"/>
</dbReference>
<evidence type="ECO:0000313" key="8">
    <source>
        <dbReference type="Proteomes" id="UP000433577"/>
    </source>
</evidence>
<evidence type="ECO:0000259" key="4">
    <source>
        <dbReference type="PROSITE" id="PS50113"/>
    </source>
</evidence>
<evidence type="ECO:0000256" key="2">
    <source>
        <dbReference type="SAM" id="Phobius"/>
    </source>
</evidence>
<dbReference type="PROSITE" id="PS50112">
    <property type="entry name" value="PAS"/>
    <property type="match status" value="1"/>
</dbReference>
<feature type="domain" description="GGDEF" evidence="6">
    <location>
        <begin position="546"/>
        <end position="678"/>
    </location>
</feature>
<feature type="domain" description="PAC" evidence="4">
    <location>
        <begin position="337"/>
        <end position="389"/>
    </location>
</feature>
<dbReference type="Gene3D" id="3.30.450.20">
    <property type="entry name" value="PAS domain"/>
    <property type="match status" value="2"/>
</dbReference>
<dbReference type="SUPFAM" id="SSF55785">
    <property type="entry name" value="PYP-like sensor domain (PAS domain)"/>
    <property type="match status" value="2"/>
</dbReference>
<dbReference type="SMART" id="SM00267">
    <property type="entry name" value="GGDEF"/>
    <property type="match status" value="1"/>
</dbReference>
<dbReference type="Pfam" id="PF00990">
    <property type="entry name" value="GGDEF"/>
    <property type="match status" value="1"/>
</dbReference>
<dbReference type="NCBIfam" id="TIGR00229">
    <property type="entry name" value="sensory_box"/>
    <property type="match status" value="2"/>
</dbReference>
<dbReference type="PROSITE" id="PS50113">
    <property type="entry name" value="PAC"/>
    <property type="match status" value="2"/>
</dbReference>
<dbReference type="InterPro" id="IPR035965">
    <property type="entry name" value="PAS-like_dom_sf"/>
</dbReference>
<evidence type="ECO:0000259" key="6">
    <source>
        <dbReference type="PROSITE" id="PS50887"/>
    </source>
</evidence>
<protein>
    <submittedName>
        <fullName evidence="7">EAL domain-containing protein</fullName>
    </submittedName>
</protein>
<evidence type="ECO:0000259" key="3">
    <source>
        <dbReference type="PROSITE" id="PS50112"/>
    </source>
</evidence>
<dbReference type="InterPro" id="IPR035919">
    <property type="entry name" value="EAL_sf"/>
</dbReference>
<dbReference type="Pfam" id="PF08448">
    <property type="entry name" value="PAS_4"/>
    <property type="match status" value="1"/>
</dbReference>
<dbReference type="EMBL" id="CP046916">
    <property type="protein sequence ID" value="QGZ66617.1"/>
    <property type="molecule type" value="Genomic_DNA"/>
</dbReference>
<keyword evidence="2" id="KW-1133">Transmembrane helix</keyword>
<feature type="region of interest" description="Disordered" evidence="1">
    <location>
        <begin position="1"/>
        <end position="23"/>
    </location>
</feature>
<organism evidence="7 8">
    <name type="scientific">Paraburkholderia acidisoli</name>
    <dbReference type="NCBI Taxonomy" id="2571748"/>
    <lineage>
        <taxon>Bacteria</taxon>
        <taxon>Pseudomonadati</taxon>
        <taxon>Pseudomonadota</taxon>
        <taxon>Betaproteobacteria</taxon>
        <taxon>Burkholderiales</taxon>
        <taxon>Burkholderiaceae</taxon>
        <taxon>Paraburkholderia</taxon>
    </lineage>
</organism>
<dbReference type="PROSITE" id="PS50883">
    <property type="entry name" value="EAL"/>
    <property type="match status" value="1"/>
</dbReference>
<sequence>MRAFGLPEHARTGNKASSGKGQTAQAGVSWRSRLIAASAVVSILAALTLNTTLAIHQTHEQARALSQQRAVASVKHQLDALQDDLLDEHEQLYTVIGTRPFFRRPDYIYPLPALLDYATAAQQTCGSEARCVELLDQLKGMIEQLGRLSNQLAMRALLKPGSVTISAPMLGELDARFFQTMQKIGEIRMAEDAHLATSVNKSTRDAQLVSNLLLASGLAAGVLLLAFIRRNARITRSLRAALHTADTNREKELAAQAELFRSMQMLEQVLDNIPVGVAWKDPSHRYAGGNEIYARDAGLPSRRELIGLTDAQLRWGDDPAAVRAEDARIMAGEFVKKRVERSATAVDGSKVWIAETKLPIVDPSGNGMGVLTAYENITAMRESQLALRLQGRALDASIGGIVIAEAKGGVHPITYANRAFEKLTGLRFTDIAGTDFATLFIGQNSAGNWDEVRAALQSDIDANLTLQCEREDGARFWSNMLIAPVRNTRGLLTHHVVSMSDVTAVVRYQAELKHQAEYDALTGLPNRKQLDTRLDAALEQAAQRGESVAVVFLDLDHFKEVNDSLGHRVGDALLTQIARRLERVVGDDRTVARYGGDEFMVIAAGGGARDLVPLLEGLLAVMAEPVRVAGHELFIEASIGISIYPGDGTDADILIRNADAAMYLAKQNGRNQYQFYRPELSETATSRLRMSTRLRRAFKSGLLRVLYQPQFDMQSGAMIGAEALLRWSDPELGEVSPAIFIPVAEETGLIRAIGEWVLREACHEGARWNAAPGRGIGVSVNVSPLQLEHSDLVEQVGAALRESGLAPGLLELEVTESALMRNPEHASRTLVRLREMGVRIAIDDFGTGYSSLSYLKRFRVDRLKIDREFVKEIGVDTETEAITLAVIAVAKALNFELLAEGVETSRHRDFLVENGCTQAQGFLYSRAIPADAIAGMLRALATSNDDDAAVVLTPA</sequence>
<dbReference type="NCBIfam" id="TIGR00254">
    <property type="entry name" value="GGDEF"/>
    <property type="match status" value="1"/>
</dbReference>
<keyword evidence="8" id="KW-1185">Reference proteome</keyword>
<keyword evidence="2" id="KW-0472">Membrane</keyword>
<dbReference type="CDD" id="cd01949">
    <property type="entry name" value="GGDEF"/>
    <property type="match status" value="1"/>
</dbReference>
<feature type="transmembrane region" description="Helical" evidence="2">
    <location>
        <begin position="208"/>
        <end position="228"/>
    </location>
</feature>
<dbReference type="Pfam" id="PF13426">
    <property type="entry name" value="PAS_9"/>
    <property type="match status" value="1"/>
</dbReference>
<accession>A0A7Z2GRH0</accession>
<dbReference type="RefSeq" id="WP_158958128.1">
    <property type="nucleotide sequence ID" value="NZ_CP046916.1"/>
</dbReference>
<dbReference type="InterPro" id="IPR029787">
    <property type="entry name" value="Nucleotide_cyclase"/>
</dbReference>
<name>A0A7Z2GRH0_9BURK</name>
<dbReference type="InterPro" id="IPR013656">
    <property type="entry name" value="PAS_4"/>
</dbReference>
<dbReference type="Pfam" id="PF00563">
    <property type="entry name" value="EAL"/>
    <property type="match status" value="1"/>
</dbReference>
<dbReference type="PANTHER" id="PTHR44757">
    <property type="entry name" value="DIGUANYLATE CYCLASE DGCP"/>
    <property type="match status" value="1"/>
</dbReference>
<dbReference type="KEGG" id="pacs:FAZ98_33220"/>
<reference evidence="7 8" key="1">
    <citation type="submission" date="2019-12" db="EMBL/GenBank/DDBJ databases">
        <title>Paraburkholderia acidiphila 7Q-K02 sp. nov and Paraburkholderia acidisoli DHF22 sp. nov., two strains isolated from forest soil.</title>
        <authorList>
            <person name="Gao Z."/>
            <person name="Qiu L."/>
        </authorList>
    </citation>
    <scope>NUCLEOTIDE SEQUENCE [LARGE SCALE GENOMIC DNA]</scope>
    <source>
        <strain evidence="7 8">DHF22</strain>
    </source>
</reference>
<dbReference type="PROSITE" id="PS50887">
    <property type="entry name" value="GGDEF"/>
    <property type="match status" value="1"/>
</dbReference>
<dbReference type="GO" id="GO:0003824">
    <property type="term" value="F:catalytic activity"/>
    <property type="evidence" value="ECO:0007669"/>
    <property type="project" value="UniProtKB-ARBA"/>
</dbReference>
<dbReference type="InterPro" id="IPR001633">
    <property type="entry name" value="EAL_dom"/>
</dbReference>
<feature type="domain" description="PAC" evidence="4">
    <location>
        <begin position="462"/>
        <end position="514"/>
    </location>
</feature>
<evidence type="ECO:0000259" key="5">
    <source>
        <dbReference type="PROSITE" id="PS50883"/>
    </source>
</evidence>
<dbReference type="InterPro" id="IPR052155">
    <property type="entry name" value="Biofilm_reg_signaling"/>
</dbReference>
<evidence type="ECO:0000256" key="1">
    <source>
        <dbReference type="SAM" id="MobiDB-lite"/>
    </source>
</evidence>
<dbReference type="FunFam" id="3.30.70.270:FF:000001">
    <property type="entry name" value="Diguanylate cyclase domain protein"/>
    <property type="match status" value="1"/>
</dbReference>
<feature type="domain" description="PAS" evidence="3">
    <location>
        <begin position="392"/>
        <end position="459"/>
    </location>
</feature>
<dbReference type="InterPro" id="IPR000700">
    <property type="entry name" value="PAS-assoc_C"/>
</dbReference>
<dbReference type="InterPro" id="IPR000014">
    <property type="entry name" value="PAS"/>
</dbReference>
<dbReference type="SMART" id="SM00052">
    <property type="entry name" value="EAL"/>
    <property type="match status" value="1"/>
</dbReference>
<dbReference type="AlphaFoldDB" id="A0A7Z2GRH0"/>
<dbReference type="CDD" id="cd00130">
    <property type="entry name" value="PAS"/>
    <property type="match status" value="1"/>
</dbReference>
<keyword evidence="2" id="KW-0812">Transmembrane</keyword>
<dbReference type="SUPFAM" id="SSF55073">
    <property type="entry name" value="Nucleotide cyclase"/>
    <property type="match status" value="1"/>
</dbReference>
<feature type="domain" description="EAL" evidence="5">
    <location>
        <begin position="687"/>
        <end position="941"/>
    </location>
</feature>
<dbReference type="Proteomes" id="UP000433577">
    <property type="component" value="Chromosome 4"/>
</dbReference>